<dbReference type="InterPro" id="IPR001585">
    <property type="entry name" value="TAL/FSA"/>
</dbReference>
<dbReference type="EMBL" id="MJBS01000004">
    <property type="protein sequence ID" value="OHF04032.1"/>
    <property type="molecule type" value="Genomic_DNA"/>
</dbReference>
<proteinExistence type="predicted"/>
<dbReference type="SUPFAM" id="SSF51569">
    <property type="entry name" value="Aldolase"/>
    <property type="match status" value="1"/>
</dbReference>
<dbReference type="GO" id="GO:0004801">
    <property type="term" value="F:transaldolase activity"/>
    <property type="evidence" value="ECO:0007669"/>
    <property type="project" value="TreeGrafter"/>
</dbReference>
<accession>A0A1G4BRH5</accession>
<dbReference type="GO" id="GO:0005975">
    <property type="term" value="P:carbohydrate metabolic process"/>
    <property type="evidence" value="ECO:0007669"/>
    <property type="project" value="InterPro"/>
</dbReference>
<evidence type="ECO:0000256" key="1">
    <source>
        <dbReference type="ARBA" id="ARBA00023270"/>
    </source>
</evidence>
<dbReference type="Proteomes" id="UP000176998">
    <property type="component" value="Unassembled WGS sequence"/>
</dbReference>
<keyword evidence="3" id="KW-1185">Reference proteome</keyword>
<dbReference type="STRING" id="1209926.A0A1G4BRH5"/>
<dbReference type="PANTHER" id="PTHR10683:SF39">
    <property type="entry name" value="TRANSALDOLASE"/>
    <property type="match status" value="1"/>
</dbReference>
<evidence type="ECO:0000313" key="3">
    <source>
        <dbReference type="Proteomes" id="UP000176998"/>
    </source>
</evidence>
<dbReference type="OrthoDB" id="1711136at2759"/>
<name>A0A1G4BRH5_9PEZI</name>
<dbReference type="AlphaFoldDB" id="A0A1G4BRH5"/>
<dbReference type="PANTHER" id="PTHR10683">
    <property type="entry name" value="TRANSALDOLASE"/>
    <property type="match status" value="1"/>
</dbReference>
<dbReference type="InterPro" id="IPR013785">
    <property type="entry name" value="Aldolase_TIM"/>
</dbReference>
<protein>
    <submittedName>
        <fullName evidence="2">Transaldolase</fullName>
    </submittedName>
</protein>
<gene>
    <name evidence="2" type="ORF">CORC01_00894</name>
</gene>
<organism evidence="2 3">
    <name type="scientific">Colletotrichum orchidophilum</name>
    <dbReference type="NCBI Taxonomy" id="1209926"/>
    <lineage>
        <taxon>Eukaryota</taxon>
        <taxon>Fungi</taxon>
        <taxon>Dikarya</taxon>
        <taxon>Ascomycota</taxon>
        <taxon>Pezizomycotina</taxon>
        <taxon>Sordariomycetes</taxon>
        <taxon>Hypocreomycetidae</taxon>
        <taxon>Glomerellales</taxon>
        <taxon>Glomerellaceae</taxon>
        <taxon>Colletotrichum</taxon>
    </lineage>
</organism>
<comment type="caution">
    <text evidence="2">The sequence shown here is derived from an EMBL/GenBank/DDBJ whole genome shotgun (WGS) entry which is preliminary data.</text>
</comment>
<dbReference type="Gene3D" id="3.20.20.70">
    <property type="entry name" value="Aldolase class I"/>
    <property type="match status" value="1"/>
</dbReference>
<evidence type="ECO:0000313" key="2">
    <source>
        <dbReference type="EMBL" id="OHF04032.1"/>
    </source>
</evidence>
<reference evidence="2 3" key="1">
    <citation type="submission" date="2016-09" db="EMBL/GenBank/DDBJ databases">
        <authorList>
            <person name="Capua I."/>
            <person name="De Benedictis P."/>
            <person name="Joannis T."/>
            <person name="Lombin L.H."/>
            <person name="Cattoli G."/>
        </authorList>
    </citation>
    <scope>NUCLEOTIDE SEQUENCE [LARGE SCALE GENOMIC DNA]</scope>
    <source>
        <strain evidence="2 3">IMI 309357</strain>
    </source>
</reference>
<dbReference type="RefSeq" id="XP_022481167.1">
    <property type="nucleotide sequence ID" value="XM_022612550.1"/>
</dbReference>
<dbReference type="Pfam" id="PF00923">
    <property type="entry name" value="TAL_FSA"/>
    <property type="match status" value="1"/>
</dbReference>
<sequence>MAIEKRISLLEALERVCNVDVDAIDPKASTKMPFKPHNQTSNQVICCNTMLEPEYRDILLENVKKYGSQGWEEVFNRVSVQFCADNRKNITGRVLVQVSPSHVHDKQQVLDQCHAYDRAFRDHGITRDQYAIKIASTGPGLAAAKILNEEGIRTLGTSLFSLAQAIAASQAGCLFVSPYFNEVAAYEDDSLMHKGQDPALTHPMAPRLVHILETYAKMYQATGKDQPVIVIASNANVGEIIATAELGCQHITILAHHLEELQNTALDDTTLSRYPFLKNPPPKKQAPYYKDFKTSERLQGHMKIDPLVGPTWDGKFASTETNWLANDGEELSKAIEADPAVVKKLKDVFKAFGDADVKAKAAIEGEIARLNL</sequence>
<dbReference type="GeneID" id="34554060"/>
<keyword evidence="1" id="KW-0704">Schiff base</keyword>
<dbReference type="GO" id="GO:0009052">
    <property type="term" value="P:pentose-phosphate shunt, non-oxidative branch"/>
    <property type="evidence" value="ECO:0007669"/>
    <property type="project" value="TreeGrafter"/>
</dbReference>